<dbReference type="Pfam" id="PF02321">
    <property type="entry name" value="OEP"/>
    <property type="match status" value="2"/>
</dbReference>
<keyword evidence="4" id="KW-1185">Reference proteome</keyword>
<comment type="subcellular location">
    <subcellularLocation>
        <location evidence="2">Cell membrane</location>
        <topology evidence="2">Lipid-anchor</topology>
    </subcellularLocation>
</comment>
<dbReference type="GO" id="GO:0005886">
    <property type="term" value="C:plasma membrane"/>
    <property type="evidence" value="ECO:0007669"/>
    <property type="project" value="UniProtKB-SubCell"/>
</dbReference>
<organism evidence="3 4">
    <name type="scientific">Novosphingobium barchaimii LL02</name>
    <dbReference type="NCBI Taxonomy" id="1114963"/>
    <lineage>
        <taxon>Bacteria</taxon>
        <taxon>Pseudomonadati</taxon>
        <taxon>Pseudomonadota</taxon>
        <taxon>Alphaproteobacteria</taxon>
        <taxon>Sphingomonadales</taxon>
        <taxon>Sphingomonadaceae</taxon>
        <taxon>Novosphingobium</taxon>
    </lineage>
</organism>
<accession>A0A0J7XFP7</accession>
<name>A0A0J7XFP7_9SPHN</name>
<dbReference type="InterPro" id="IPR003423">
    <property type="entry name" value="OMP_efflux"/>
</dbReference>
<keyword evidence="2" id="KW-0564">Palmitate</keyword>
<dbReference type="PANTHER" id="PTHR30203:SF32">
    <property type="entry name" value="CATION EFFLUX SYSTEM PROTEIN CUSC"/>
    <property type="match status" value="1"/>
</dbReference>
<dbReference type="PATRIC" id="fig|1114963.3.peg.4992"/>
<protein>
    <submittedName>
        <fullName evidence="3">Multidrug transporter</fullName>
    </submittedName>
</protein>
<dbReference type="PANTHER" id="PTHR30203">
    <property type="entry name" value="OUTER MEMBRANE CATION EFFLUX PROTEIN"/>
    <property type="match status" value="1"/>
</dbReference>
<gene>
    <name evidence="3" type="ORF">V474_06705</name>
</gene>
<keyword evidence="2" id="KW-0449">Lipoprotein</keyword>
<feature type="signal peptide" evidence="2">
    <location>
        <begin position="1"/>
        <end position="21"/>
    </location>
</feature>
<dbReference type="RefSeq" id="WP_059153636.1">
    <property type="nucleotide sequence ID" value="NZ_KQ130462.1"/>
</dbReference>
<proteinExistence type="inferred from homology"/>
<dbReference type="InterPro" id="IPR010131">
    <property type="entry name" value="MdtP/NodT-like"/>
</dbReference>
<dbReference type="NCBIfam" id="TIGR01845">
    <property type="entry name" value="outer_NodT"/>
    <property type="match status" value="1"/>
</dbReference>
<keyword evidence="2" id="KW-1134">Transmembrane beta strand</keyword>
<keyword evidence="2" id="KW-0732">Signal</keyword>
<dbReference type="OrthoDB" id="7181739at2"/>
<dbReference type="Proteomes" id="UP000052268">
    <property type="component" value="Unassembled WGS sequence"/>
</dbReference>
<comment type="caution">
    <text evidence="3">The sequence shown here is derived from an EMBL/GenBank/DDBJ whole genome shotgun (WGS) entry which is preliminary data.</text>
</comment>
<dbReference type="EMBL" id="JACU01000018">
    <property type="protein sequence ID" value="KMS50504.1"/>
    <property type="molecule type" value="Genomic_DNA"/>
</dbReference>
<dbReference type="Gene3D" id="1.20.1600.10">
    <property type="entry name" value="Outer membrane efflux proteins (OEP)"/>
    <property type="match status" value="1"/>
</dbReference>
<keyword evidence="2" id="KW-0472">Membrane</keyword>
<comment type="similarity">
    <text evidence="1 2">Belongs to the outer membrane factor (OMF) (TC 1.B.17) family.</text>
</comment>
<evidence type="ECO:0000256" key="2">
    <source>
        <dbReference type="RuleBase" id="RU362097"/>
    </source>
</evidence>
<keyword evidence="2" id="KW-0812">Transmembrane</keyword>
<evidence type="ECO:0000313" key="4">
    <source>
        <dbReference type="Proteomes" id="UP000052268"/>
    </source>
</evidence>
<sequence>MRRSLISLTALAVALAGCNMAPKYIRPEAAAPAAWPQGAAYAPAEAGEAGMPWRTLFADPRLQAVIETALANNQNLAASLANVASARAQYHVERSYQLPTIAAGADASAVRGLKSSVGDTQSYSANAGFSAFELDLFGRLKNQSREQLETYLATESGYRSARLTLVANAATAYVTLAADRDLLAIAEQTRASGQRSVDLTQSLFKAGLAAAGDVASARTVLEQANSDVASQTTLVAQDRNALELLVGAPVADAQLPTSMAQLETGIGQVPAGLSSQVLLQRPDVVEAEHELQATYAQIGAARAAFFPQISLTSALGLASTALASLFTGDAFSASGTASASLPLLGGANKGNLEYARAQREYYLASYRGTVQSAFRDVADALARRGTITDQRGAQERLVAAARKSYNLADAQYRAGTDTFINALVAQRSLYAYQQTRVATVLADLTNRVAVYSAIGADESLGEGARPFD</sequence>
<reference evidence="3 4" key="1">
    <citation type="journal article" date="2015" name="G3 (Bethesda)">
        <title>Insights into Ongoing Evolution of the Hexachlorocyclohexane Catabolic Pathway from Comparative Genomics of Ten Sphingomonadaceae Strains.</title>
        <authorList>
            <person name="Pearce S.L."/>
            <person name="Oakeshott J.G."/>
            <person name="Pandey G."/>
        </authorList>
    </citation>
    <scope>NUCLEOTIDE SEQUENCE [LARGE SCALE GENOMIC DNA]</scope>
    <source>
        <strain evidence="3 4">LL02</strain>
    </source>
</reference>
<dbReference type="AlphaFoldDB" id="A0A0J7XFP7"/>
<dbReference type="PROSITE" id="PS51257">
    <property type="entry name" value="PROKAR_LIPOPROTEIN"/>
    <property type="match status" value="1"/>
</dbReference>
<dbReference type="SUPFAM" id="SSF56954">
    <property type="entry name" value="Outer membrane efflux proteins (OEP)"/>
    <property type="match status" value="1"/>
</dbReference>
<feature type="chain" id="PRO_5005119976" evidence="2">
    <location>
        <begin position="22"/>
        <end position="468"/>
    </location>
</feature>
<dbReference type="GO" id="GO:0015562">
    <property type="term" value="F:efflux transmembrane transporter activity"/>
    <property type="evidence" value="ECO:0007669"/>
    <property type="project" value="InterPro"/>
</dbReference>
<dbReference type="Gene3D" id="2.20.200.10">
    <property type="entry name" value="Outer membrane efflux proteins (OEP)"/>
    <property type="match status" value="1"/>
</dbReference>
<evidence type="ECO:0000256" key="1">
    <source>
        <dbReference type="ARBA" id="ARBA00007613"/>
    </source>
</evidence>
<evidence type="ECO:0000313" key="3">
    <source>
        <dbReference type="EMBL" id="KMS50504.1"/>
    </source>
</evidence>